<sequence>MTTHQFFIKQSQIDADQRVTIEGADARHMRLVLRLKKGNKVRLIDENRNQHVAVVEKVMLQAVHAHIVESCRSDSVPLRVSVVQGIPRMPKADVIAQKLTEIGVQSLVFVPTEHACYTDALERVARRLPRLRKIAEAAAKQCIRCEIPDILISPNLREAVETLNPDGLLLVADEKASGKRLCTVLDCIKRDRPITVFVGPEGGFSPYETRLLKGAGAVSFSLGRNILRTETAALVAAAIVLYELGEI</sequence>
<dbReference type="InterPro" id="IPR006700">
    <property type="entry name" value="RsmE"/>
</dbReference>
<dbReference type="Pfam" id="PF20260">
    <property type="entry name" value="PUA_4"/>
    <property type="match status" value="1"/>
</dbReference>
<dbReference type="NCBIfam" id="TIGR00046">
    <property type="entry name" value="RsmE family RNA methyltransferase"/>
    <property type="match status" value="1"/>
</dbReference>
<comment type="subcellular location">
    <subcellularLocation>
        <location evidence="1 10">Cytoplasm</location>
    </subcellularLocation>
</comment>
<dbReference type="PIRSF" id="PIRSF015601">
    <property type="entry name" value="MTase_slr0722"/>
    <property type="match status" value="1"/>
</dbReference>
<dbReference type="EMBL" id="QZKI01000078">
    <property type="protein sequence ID" value="RJP69743.1"/>
    <property type="molecule type" value="Genomic_DNA"/>
</dbReference>
<evidence type="ECO:0000256" key="7">
    <source>
        <dbReference type="ARBA" id="ARBA00022691"/>
    </source>
</evidence>
<feature type="domain" description="Ribosomal RNA small subunit methyltransferase E methyltransferase" evidence="11">
    <location>
        <begin position="77"/>
        <end position="240"/>
    </location>
</feature>
<dbReference type="SUPFAM" id="SSF88697">
    <property type="entry name" value="PUA domain-like"/>
    <property type="match status" value="1"/>
</dbReference>
<accession>A0A419EXY6</accession>
<evidence type="ECO:0000256" key="5">
    <source>
        <dbReference type="ARBA" id="ARBA00022603"/>
    </source>
</evidence>
<dbReference type="GO" id="GO:0070475">
    <property type="term" value="P:rRNA base methylation"/>
    <property type="evidence" value="ECO:0007669"/>
    <property type="project" value="TreeGrafter"/>
</dbReference>
<keyword evidence="3 10" id="KW-0963">Cytoplasm</keyword>
<dbReference type="InterPro" id="IPR029026">
    <property type="entry name" value="tRNA_m1G_MTases_N"/>
</dbReference>
<dbReference type="PANTHER" id="PTHR30027">
    <property type="entry name" value="RIBOSOMAL RNA SMALL SUBUNIT METHYLTRANSFERASE E"/>
    <property type="match status" value="1"/>
</dbReference>
<dbReference type="AlphaFoldDB" id="A0A419EXY6"/>
<reference evidence="13 14" key="1">
    <citation type="journal article" date="2017" name="ISME J.">
        <title>Energy and carbon metabolisms in a deep terrestrial subsurface fluid microbial community.</title>
        <authorList>
            <person name="Momper L."/>
            <person name="Jungbluth S.P."/>
            <person name="Lee M.D."/>
            <person name="Amend J.P."/>
        </authorList>
    </citation>
    <scope>NUCLEOTIDE SEQUENCE [LARGE SCALE GENOMIC DNA]</scope>
    <source>
        <strain evidence="13">SURF_17</strain>
    </source>
</reference>
<evidence type="ECO:0000256" key="6">
    <source>
        <dbReference type="ARBA" id="ARBA00022679"/>
    </source>
</evidence>
<evidence type="ECO:0000313" key="14">
    <source>
        <dbReference type="Proteomes" id="UP000285961"/>
    </source>
</evidence>
<evidence type="ECO:0000256" key="4">
    <source>
        <dbReference type="ARBA" id="ARBA00022552"/>
    </source>
</evidence>
<organism evidence="13 14">
    <name type="scientific">Candidatus Abyssobacteria bacterium SURF_17</name>
    <dbReference type="NCBI Taxonomy" id="2093361"/>
    <lineage>
        <taxon>Bacteria</taxon>
        <taxon>Pseudomonadati</taxon>
        <taxon>Candidatus Hydrogenedentota</taxon>
        <taxon>Candidatus Abyssobacteria</taxon>
    </lineage>
</organism>
<evidence type="ECO:0000256" key="2">
    <source>
        <dbReference type="ARBA" id="ARBA00005528"/>
    </source>
</evidence>
<dbReference type="CDD" id="cd18084">
    <property type="entry name" value="RsmE-like"/>
    <property type="match status" value="1"/>
</dbReference>
<keyword evidence="5 10" id="KW-0489">Methyltransferase</keyword>
<proteinExistence type="inferred from homology"/>
<dbReference type="Gene3D" id="3.40.1280.10">
    <property type="match status" value="1"/>
</dbReference>
<dbReference type="InterPro" id="IPR029028">
    <property type="entry name" value="Alpha/beta_knot_MTases"/>
</dbReference>
<dbReference type="Pfam" id="PF04452">
    <property type="entry name" value="Methyltrans_RNA"/>
    <property type="match status" value="1"/>
</dbReference>
<feature type="domain" description="Ribosomal RNA small subunit methyltransferase E PUA-like" evidence="12">
    <location>
        <begin position="21"/>
        <end position="63"/>
    </location>
</feature>
<keyword evidence="7 10" id="KW-0949">S-adenosyl-L-methionine</keyword>
<evidence type="ECO:0000256" key="3">
    <source>
        <dbReference type="ARBA" id="ARBA00022490"/>
    </source>
</evidence>
<evidence type="ECO:0000256" key="10">
    <source>
        <dbReference type="PIRNR" id="PIRNR015601"/>
    </source>
</evidence>
<comment type="function">
    <text evidence="8 10">Specifically methylates the N3 position of the uracil ring of uridine 1498 (m3U1498) in 16S rRNA. Acts on the fully assembled 30S ribosomal subunit.</text>
</comment>
<comment type="similarity">
    <text evidence="2 10">Belongs to the RNA methyltransferase RsmE family.</text>
</comment>
<dbReference type="GO" id="GO:0005737">
    <property type="term" value="C:cytoplasm"/>
    <property type="evidence" value="ECO:0007669"/>
    <property type="project" value="UniProtKB-SubCell"/>
</dbReference>
<dbReference type="EC" id="2.1.1.193" evidence="10"/>
<gene>
    <name evidence="13" type="ORF">C4532_10390</name>
</gene>
<name>A0A419EXY6_9BACT</name>
<dbReference type="GO" id="GO:0070042">
    <property type="term" value="F:rRNA (uridine-N3-)-methyltransferase activity"/>
    <property type="evidence" value="ECO:0007669"/>
    <property type="project" value="TreeGrafter"/>
</dbReference>
<evidence type="ECO:0000256" key="9">
    <source>
        <dbReference type="ARBA" id="ARBA00047944"/>
    </source>
</evidence>
<keyword evidence="4 10" id="KW-0698">rRNA processing</keyword>
<comment type="caution">
    <text evidence="13">The sequence shown here is derived from an EMBL/GenBank/DDBJ whole genome shotgun (WGS) entry which is preliminary data.</text>
</comment>
<dbReference type="SUPFAM" id="SSF75217">
    <property type="entry name" value="alpha/beta knot"/>
    <property type="match status" value="1"/>
</dbReference>
<protein>
    <recommendedName>
        <fullName evidence="10">Ribosomal RNA small subunit methyltransferase E</fullName>
        <ecNumber evidence="10">2.1.1.193</ecNumber>
    </recommendedName>
</protein>
<dbReference type="InterPro" id="IPR046887">
    <property type="entry name" value="RsmE_PUA-like"/>
</dbReference>
<dbReference type="PANTHER" id="PTHR30027:SF3">
    <property type="entry name" value="16S RRNA (URACIL(1498)-N(3))-METHYLTRANSFERASE"/>
    <property type="match status" value="1"/>
</dbReference>
<evidence type="ECO:0000256" key="1">
    <source>
        <dbReference type="ARBA" id="ARBA00004496"/>
    </source>
</evidence>
<dbReference type="Proteomes" id="UP000285961">
    <property type="component" value="Unassembled WGS sequence"/>
</dbReference>
<evidence type="ECO:0000256" key="8">
    <source>
        <dbReference type="ARBA" id="ARBA00025699"/>
    </source>
</evidence>
<evidence type="ECO:0000259" key="12">
    <source>
        <dbReference type="Pfam" id="PF20260"/>
    </source>
</evidence>
<evidence type="ECO:0000259" key="11">
    <source>
        <dbReference type="Pfam" id="PF04452"/>
    </source>
</evidence>
<dbReference type="InterPro" id="IPR015947">
    <property type="entry name" value="PUA-like_sf"/>
</dbReference>
<evidence type="ECO:0000313" key="13">
    <source>
        <dbReference type="EMBL" id="RJP69743.1"/>
    </source>
</evidence>
<keyword evidence="6 10" id="KW-0808">Transferase</keyword>
<dbReference type="InterPro" id="IPR046886">
    <property type="entry name" value="RsmE_MTase_dom"/>
</dbReference>
<comment type="catalytic activity">
    <reaction evidence="9 10">
        <text>uridine(1498) in 16S rRNA + S-adenosyl-L-methionine = N(3)-methyluridine(1498) in 16S rRNA + S-adenosyl-L-homocysteine + H(+)</text>
        <dbReference type="Rhea" id="RHEA:42920"/>
        <dbReference type="Rhea" id="RHEA-COMP:10283"/>
        <dbReference type="Rhea" id="RHEA-COMP:10284"/>
        <dbReference type="ChEBI" id="CHEBI:15378"/>
        <dbReference type="ChEBI" id="CHEBI:57856"/>
        <dbReference type="ChEBI" id="CHEBI:59789"/>
        <dbReference type="ChEBI" id="CHEBI:65315"/>
        <dbReference type="ChEBI" id="CHEBI:74502"/>
        <dbReference type="EC" id="2.1.1.193"/>
    </reaction>
</comment>